<dbReference type="OrthoDB" id="4221613at2"/>
<proteinExistence type="predicted"/>
<evidence type="ECO:0000313" key="2">
    <source>
        <dbReference type="Proteomes" id="UP000245992"/>
    </source>
</evidence>
<keyword evidence="2" id="KW-1185">Reference proteome</keyword>
<evidence type="ECO:0008006" key="3">
    <source>
        <dbReference type="Google" id="ProtNLM"/>
    </source>
</evidence>
<reference evidence="1 2" key="1">
    <citation type="submission" date="2013-12" db="EMBL/GenBank/DDBJ databases">
        <title>Annotated genome of Streptomyces scopuliridis.</title>
        <authorList>
            <person name="Olson J.B."/>
        </authorList>
    </citation>
    <scope>NUCLEOTIDE SEQUENCE [LARGE SCALE GENOMIC DNA]</scope>
    <source>
        <strain evidence="1 2">RB72</strain>
    </source>
</reference>
<protein>
    <recommendedName>
        <fullName evidence="3">PIN domain-containing protein</fullName>
    </recommendedName>
</protein>
<name>A0A2T7TAF8_9ACTN</name>
<dbReference type="RefSeq" id="WP_030352964.1">
    <property type="nucleotide sequence ID" value="NZ_AZSP01000123.1"/>
</dbReference>
<dbReference type="AlphaFoldDB" id="A0A2T7TAF8"/>
<evidence type="ECO:0000313" key="1">
    <source>
        <dbReference type="EMBL" id="PVE12098.1"/>
    </source>
</evidence>
<dbReference type="STRING" id="1440053.GCA_000718095_03934"/>
<dbReference type="EMBL" id="AZSP01000123">
    <property type="protein sequence ID" value="PVE12098.1"/>
    <property type="molecule type" value="Genomic_DNA"/>
</dbReference>
<comment type="caution">
    <text evidence="1">The sequence shown here is derived from an EMBL/GenBank/DDBJ whole genome shotgun (WGS) entry which is preliminary data.</text>
</comment>
<accession>A0A2T7TAF8</accession>
<organism evidence="1 2">
    <name type="scientific">Streptomyces scopuliridis RB72</name>
    <dbReference type="NCBI Taxonomy" id="1440053"/>
    <lineage>
        <taxon>Bacteria</taxon>
        <taxon>Bacillati</taxon>
        <taxon>Actinomycetota</taxon>
        <taxon>Actinomycetes</taxon>
        <taxon>Kitasatosporales</taxon>
        <taxon>Streptomycetaceae</taxon>
        <taxon>Streptomyces</taxon>
    </lineage>
</organism>
<gene>
    <name evidence="1" type="ORF">Y717_06700</name>
</gene>
<sequence>MNLDHYILDTDTLLALGGNKQVSGLIHIASEDAFVRLWVPITSALEAERHRAGIIDYIGILDTLHTLDTDYEAAHAIAELHSQSIPIGVAAAVHAARPTINRPEGALVATVTADAYEGLGVPVMDLNR</sequence>
<dbReference type="Proteomes" id="UP000245992">
    <property type="component" value="Unassembled WGS sequence"/>
</dbReference>